<keyword evidence="4 6" id="KW-1133">Transmembrane helix</keyword>
<dbReference type="InterPro" id="IPR007895">
    <property type="entry name" value="MASE1"/>
</dbReference>
<evidence type="ECO:0000256" key="5">
    <source>
        <dbReference type="ARBA" id="ARBA00023136"/>
    </source>
</evidence>
<organism evidence="8 9">
    <name type="scientific">Pseudoalteromonas ruthenica</name>
    <dbReference type="NCBI Taxonomy" id="151081"/>
    <lineage>
        <taxon>Bacteria</taxon>
        <taxon>Pseudomonadati</taxon>
        <taxon>Pseudomonadota</taxon>
        <taxon>Gammaproteobacteria</taxon>
        <taxon>Alteromonadales</taxon>
        <taxon>Pseudoalteromonadaceae</taxon>
        <taxon>Pseudoalteromonas</taxon>
    </lineage>
</organism>
<evidence type="ECO:0000256" key="4">
    <source>
        <dbReference type="ARBA" id="ARBA00022989"/>
    </source>
</evidence>
<dbReference type="Proteomes" id="UP000305874">
    <property type="component" value="Unassembled WGS sequence"/>
</dbReference>
<feature type="transmembrane region" description="Helical" evidence="6">
    <location>
        <begin position="125"/>
        <end position="146"/>
    </location>
</feature>
<feature type="transmembrane region" description="Helical" evidence="6">
    <location>
        <begin position="7"/>
        <end position="32"/>
    </location>
</feature>
<evidence type="ECO:0000256" key="2">
    <source>
        <dbReference type="ARBA" id="ARBA00022475"/>
    </source>
</evidence>
<keyword evidence="5 6" id="KW-0472">Membrane</keyword>
<dbReference type="Pfam" id="PF05231">
    <property type="entry name" value="MASE1"/>
    <property type="match status" value="1"/>
</dbReference>
<dbReference type="GO" id="GO:0016301">
    <property type="term" value="F:kinase activity"/>
    <property type="evidence" value="ECO:0007669"/>
    <property type="project" value="UniProtKB-KW"/>
</dbReference>
<keyword evidence="8" id="KW-0418">Kinase</keyword>
<feature type="non-terminal residue" evidence="8">
    <location>
        <position position="155"/>
    </location>
</feature>
<protein>
    <submittedName>
        <fullName evidence="8">Histidine kinase</fullName>
    </submittedName>
</protein>
<accession>A0A5S3YRA3</accession>
<evidence type="ECO:0000313" key="9">
    <source>
        <dbReference type="Proteomes" id="UP000305874"/>
    </source>
</evidence>
<sequence length="155" mass="17512">IWVPAGAALVATYVWGWRFIPGLLLASFMFNWTTAYGWQLQTLTLIKACQTLIIGGGVVIQAMVGGYILRYWLGHPLYLMSRKHILYFVLILGITVNLISANIGVLSLSFYHPDYSFSNHWQNMLAWWLGDSLGVLIFSPICLILINPWLNNPVP</sequence>
<feature type="domain" description="MASE1" evidence="7">
    <location>
        <begin position="1"/>
        <end position="153"/>
    </location>
</feature>
<keyword evidence="3 6" id="KW-0812">Transmembrane</keyword>
<feature type="transmembrane region" description="Helical" evidence="6">
    <location>
        <begin position="52"/>
        <end position="73"/>
    </location>
</feature>
<evidence type="ECO:0000256" key="6">
    <source>
        <dbReference type="SAM" id="Phobius"/>
    </source>
</evidence>
<evidence type="ECO:0000256" key="1">
    <source>
        <dbReference type="ARBA" id="ARBA00004651"/>
    </source>
</evidence>
<comment type="subcellular location">
    <subcellularLocation>
        <location evidence="1">Cell membrane</location>
        <topology evidence="1">Multi-pass membrane protein</topology>
    </subcellularLocation>
</comment>
<keyword evidence="2" id="KW-1003">Cell membrane</keyword>
<evidence type="ECO:0000313" key="8">
    <source>
        <dbReference type="EMBL" id="TMP78471.1"/>
    </source>
</evidence>
<dbReference type="AlphaFoldDB" id="A0A5S3YRA3"/>
<gene>
    <name evidence="8" type="ORF">CWC05_20085</name>
</gene>
<proteinExistence type="predicted"/>
<feature type="transmembrane region" description="Helical" evidence="6">
    <location>
        <begin position="85"/>
        <end position="105"/>
    </location>
</feature>
<comment type="caution">
    <text evidence="8">The sequence shown here is derived from an EMBL/GenBank/DDBJ whole genome shotgun (WGS) entry which is preliminary data.</text>
</comment>
<evidence type="ECO:0000259" key="7">
    <source>
        <dbReference type="Pfam" id="PF05231"/>
    </source>
</evidence>
<dbReference type="GO" id="GO:0005886">
    <property type="term" value="C:plasma membrane"/>
    <property type="evidence" value="ECO:0007669"/>
    <property type="project" value="UniProtKB-SubCell"/>
</dbReference>
<reference evidence="9" key="2">
    <citation type="submission" date="2019-06" db="EMBL/GenBank/DDBJ databases">
        <title>Co-occurence of chitin degradation, pigmentation and bioactivity in marine Pseudoalteromonas.</title>
        <authorList>
            <person name="Sonnenschein E.C."/>
            <person name="Bech P.K."/>
        </authorList>
    </citation>
    <scope>NUCLEOTIDE SEQUENCE [LARGE SCALE GENOMIC DNA]</scope>
    <source>
        <strain evidence="9">S2897</strain>
    </source>
</reference>
<dbReference type="EMBL" id="PNCG01000282">
    <property type="protein sequence ID" value="TMP78471.1"/>
    <property type="molecule type" value="Genomic_DNA"/>
</dbReference>
<evidence type="ECO:0000256" key="3">
    <source>
        <dbReference type="ARBA" id="ARBA00022692"/>
    </source>
</evidence>
<dbReference type="RefSeq" id="WP_171041900.1">
    <property type="nucleotide sequence ID" value="NZ_PNCG01000282.1"/>
</dbReference>
<reference evidence="8 9" key="1">
    <citation type="submission" date="2017-12" db="EMBL/GenBank/DDBJ databases">
        <authorList>
            <person name="Paulsen S."/>
            <person name="Gram L.K."/>
        </authorList>
    </citation>
    <scope>NUCLEOTIDE SEQUENCE [LARGE SCALE GENOMIC DNA]</scope>
    <source>
        <strain evidence="8 9">S2897</strain>
    </source>
</reference>
<name>A0A5S3YRA3_9GAMM</name>
<keyword evidence="8" id="KW-0808">Transferase</keyword>
<feature type="non-terminal residue" evidence="8">
    <location>
        <position position="1"/>
    </location>
</feature>